<dbReference type="PANTHER" id="PTHR31299">
    <property type="entry name" value="ESTERASE, PUTATIVE (AFU_ORTHOLOGUE AFUA_1G05850)-RELATED"/>
    <property type="match status" value="1"/>
</dbReference>
<evidence type="ECO:0000313" key="2">
    <source>
        <dbReference type="Proteomes" id="UP000261174"/>
    </source>
</evidence>
<dbReference type="InterPro" id="IPR007815">
    <property type="entry name" value="Emycin_Estase"/>
</dbReference>
<accession>A0A3E1P8M0</accession>
<name>A0A3E1P8M0_9BACT</name>
<protein>
    <recommendedName>
        <fullName evidence="3">Erythromycin esterase family protein</fullName>
    </recommendedName>
</protein>
<dbReference type="Pfam" id="PF05139">
    <property type="entry name" value="Erythro_esteras"/>
    <property type="match status" value="1"/>
</dbReference>
<dbReference type="CDD" id="cd14728">
    <property type="entry name" value="Ere-like"/>
    <property type="match status" value="1"/>
</dbReference>
<dbReference type="PANTHER" id="PTHR31299:SF0">
    <property type="entry name" value="ESTERASE, PUTATIVE (AFU_ORTHOLOGUE AFUA_1G05850)-RELATED"/>
    <property type="match status" value="1"/>
</dbReference>
<sequence>MTQPAYVLFIVAFAISFITPCKAQYIYTERDFNSDTLSTAQVDLIIKNTKQHSIIGLGEADHLKGTFYRIKSQLVRELILQNDFDLLLFEADMNTCLQLNKYVKGNTTIHLNQLLTEMNATNNYILHNVYNTPEIVALLNWIKAYNTLHNNKISIAGMDFQHPQNLANVIKDYLPQALQSELADAVNIYSKYYRDYMDYKHIFRIYTVDSLKKEAANAAGKVQHISNYLSKNEDRYLQANLASLVCMSGFFTDPNGVVYRDTTMFNNLCLQISTHKAMIWAAAQHLQESNTFGNQHWMGAYIRHKWNQQYCNIGIYGPLDCLPAPEKDNRIGLELLVKNADSNCLPNNNESIIISVKAKVIPYATVL</sequence>
<reference evidence="1 2" key="1">
    <citation type="submission" date="2018-08" db="EMBL/GenBank/DDBJ databases">
        <title>Chitinophaga sp. K20C18050901, a novel bacterium isolated from forest soil.</title>
        <authorList>
            <person name="Wang C."/>
        </authorList>
    </citation>
    <scope>NUCLEOTIDE SEQUENCE [LARGE SCALE GENOMIC DNA]</scope>
    <source>
        <strain evidence="1 2">K20C18050901</strain>
    </source>
</reference>
<comment type="caution">
    <text evidence="1">The sequence shown here is derived from an EMBL/GenBank/DDBJ whole genome shotgun (WGS) entry which is preliminary data.</text>
</comment>
<organism evidence="1 2">
    <name type="scientific">Chitinophaga silvisoli</name>
    <dbReference type="NCBI Taxonomy" id="2291814"/>
    <lineage>
        <taxon>Bacteria</taxon>
        <taxon>Pseudomonadati</taxon>
        <taxon>Bacteroidota</taxon>
        <taxon>Chitinophagia</taxon>
        <taxon>Chitinophagales</taxon>
        <taxon>Chitinophagaceae</taxon>
        <taxon>Chitinophaga</taxon>
    </lineage>
</organism>
<dbReference type="OrthoDB" id="9810066at2"/>
<dbReference type="InterPro" id="IPR052036">
    <property type="entry name" value="Hydrolase/PRTase-associated"/>
</dbReference>
<dbReference type="RefSeq" id="WP_116851824.1">
    <property type="nucleotide sequence ID" value="NZ_QTJV01000001.1"/>
</dbReference>
<dbReference type="SUPFAM" id="SSF159501">
    <property type="entry name" value="EreA/ChaN-like"/>
    <property type="match status" value="1"/>
</dbReference>
<keyword evidence="2" id="KW-1185">Reference proteome</keyword>
<dbReference type="Proteomes" id="UP000261174">
    <property type="component" value="Unassembled WGS sequence"/>
</dbReference>
<dbReference type="AlphaFoldDB" id="A0A3E1P8M0"/>
<evidence type="ECO:0000313" key="1">
    <source>
        <dbReference type="EMBL" id="RFM36501.1"/>
    </source>
</evidence>
<dbReference type="Gene3D" id="3.30.1870.10">
    <property type="entry name" value="EreA-like, domain 2"/>
    <property type="match status" value="1"/>
</dbReference>
<dbReference type="EMBL" id="QTJV01000001">
    <property type="protein sequence ID" value="RFM36501.1"/>
    <property type="molecule type" value="Genomic_DNA"/>
</dbReference>
<evidence type="ECO:0008006" key="3">
    <source>
        <dbReference type="Google" id="ProtNLM"/>
    </source>
</evidence>
<gene>
    <name evidence="1" type="ORF">DXN04_03080</name>
</gene>
<proteinExistence type="predicted"/>
<dbReference type="GO" id="GO:0046677">
    <property type="term" value="P:response to antibiotic"/>
    <property type="evidence" value="ECO:0007669"/>
    <property type="project" value="InterPro"/>
</dbReference>